<dbReference type="AlphaFoldDB" id="A0A1J8PW77"/>
<name>A0A1J8PW77_9AGAM</name>
<dbReference type="EMBL" id="LVVM01004839">
    <property type="protein sequence ID" value="OJA11995.1"/>
    <property type="molecule type" value="Genomic_DNA"/>
</dbReference>
<dbReference type="OrthoDB" id="10477150at2759"/>
<organism evidence="1 2">
    <name type="scientific">Rhizopogon vesiculosus</name>
    <dbReference type="NCBI Taxonomy" id="180088"/>
    <lineage>
        <taxon>Eukaryota</taxon>
        <taxon>Fungi</taxon>
        <taxon>Dikarya</taxon>
        <taxon>Basidiomycota</taxon>
        <taxon>Agaricomycotina</taxon>
        <taxon>Agaricomycetes</taxon>
        <taxon>Agaricomycetidae</taxon>
        <taxon>Boletales</taxon>
        <taxon>Suillineae</taxon>
        <taxon>Rhizopogonaceae</taxon>
        <taxon>Rhizopogon</taxon>
    </lineage>
</organism>
<comment type="caution">
    <text evidence="1">The sequence shown here is derived from an EMBL/GenBank/DDBJ whole genome shotgun (WGS) entry which is preliminary data.</text>
</comment>
<gene>
    <name evidence="1" type="ORF">AZE42_04741</name>
</gene>
<dbReference type="STRING" id="180088.A0A1J8PW77"/>
<dbReference type="Proteomes" id="UP000183567">
    <property type="component" value="Unassembled WGS sequence"/>
</dbReference>
<sequence>MTTNALVFKSTIHPARPLVYYIPIQNNYSDLYDVIVFFCGDLAGRGAQDELAAQIAREARELSSTFYREDMVTYSFGCVRALFLSWLWRDVVTVSIPIQSFWGGGQD</sequence>
<evidence type="ECO:0000313" key="2">
    <source>
        <dbReference type="Proteomes" id="UP000183567"/>
    </source>
</evidence>
<reference evidence="1 2" key="1">
    <citation type="submission" date="2016-03" db="EMBL/GenBank/DDBJ databases">
        <title>Comparative genomics of the ectomycorrhizal sister species Rhizopogon vinicolor and Rhizopogon vesiculosus (Basidiomycota: Boletales) reveals a divergence of the mating type B locus.</title>
        <authorList>
            <person name="Mujic A.B."/>
            <person name="Kuo A."/>
            <person name="Tritt A."/>
            <person name="Lipzen A."/>
            <person name="Chen C."/>
            <person name="Johnson J."/>
            <person name="Sharma A."/>
            <person name="Barry K."/>
            <person name="Grigoriev I.V."/>
            <person name="Spatafora J.W."/>
        </authorList>
    </citation>
    <scope>NUCLEOTIDE SEQUENCE [LARGE SCALE GENOMIC DNA]</scope>
    <source>
        <strain evidence="1 2">AM-OR11-056</strain>
    </source>
</reference>
<keyword evidence="2" id="KW-1185">Reference proteome</keyword>
<proteinExistence type="predicted"/>
<accession>A0A1J8PW77</accession>
<protein>
    <submittedName>
        <fullName evidence="1">Uncharacterized protein</fullName>
    </submittedName>
</protein>
<evidence type="ECO:0000313" key="1">
    <source>
        <dbReference type="EMBL" id="OJA11995.1"/>
    </source>
</evidence>